<keyword evidence="1" id="KW-0812">Transmembrane</keyword>
<evidence type="ECO:0000313" key="3">
    <source>
        <dbReference type="Proteomes" id="UP001172102"/>
    </source>
</evidence>
<organism evidence="2 3">
    <name type="scientific">Lasiosphaeris hirsuta</name>
    <dbReference type="NCBI Taxonomy" id="260670"/>
    <lineage>
        <taxon>Eukaryota</taxon>
        <taxon>Fungi</taxon>
        <taxon>Dikarya</taxon>
        <taxon>Ascomycota</taxon>
        <taxon>Pezizomycotina</taxon>
        <taxon>Sordariomycetes</taxon>
        <taxon>Sordariomycetidae</taxon>
        <taxon>Sordariales</taxon>
        <taxon>Lasiosphaeriaceae</taxon>
        <taxon>Lasiosphaeris</taxon>
    </lineage>
</organism>
<sequence>MIIVGGRWSRLISRSFFFSVSFLLCSFGDAAVFYLHFLFWRQLRMGDECFVTTLPSSYSLLFRPVHRFEFMASGLRHSSMKSLPLRQPIPKVGGRRVGRRWRYPSATALLRIIADHRGAIPRTGRRQHVRF</sequence>
<name>A0AA40A349_9PEZI</name>
<evidence type="ECO:0000256" key="1">
    <source>
        <dbReference type="SAM" id="Phobius"/>
    </source>
</evidence>
<proteinExistence type="predicted"/>
<feature type="transmembrane region" description="Helical" evidence="1">
    <location>
        <begin position="16"/>
        <end position="35"/>
    </location>
</feature>
<keyword evidence="1" id="KW-0472">Membrane</keyword>
<dbReference type="AlphaFoldDB" id="A0AA40A349"/>
<reference evidence="2" key="1">
    <citation type="submission" date="2023-06" db="EMBL/GenBank/DDBJ databases">
        <title>Genome-scale phylogeny and comparative genomics of the fungal order Sordariales.</title>
        <authorList>
            <consortium name="Lawrence Berkeley National Laboratory"/>
            <person name="Hensen N."/>
            <person name="Bonometti L."/>
            <person name="Westerberg I."/>
            <person name="Brannstrom I.O."/>
            <person name="Guillou S."/>
            <person name="Cros-Aarteil S."/>
            <person name="Calhoun S."/>
            <person name="Haridas S."/>
            <person name="Kuo A."/>
            <person name="Mondo S."/>
            <person name="Pangilinan J."/>
            <person name="Riley R."/>
            <person name="Labutti K."/>
            <person name="Andreopoulos B."/>
            <person name="Lipzen A."/>
            <person name="Chen C."/>
            <person name="Yanf M."/>
            <person name="Daum C."/>
            <person name="Ng V."/>
            <person name="Clum A."/>
            <person name="Steindorff A."/>
            <person name="Ohm R."/>
            <person name="Martin F."/>
            <person name="Silar P."/>
            <person name="Natvig D."/>
            <person name="Lalanne C."/>
            <person name="Gautier V."/>
            <person name="Ament-Velasquez S.L."/>
            <person name="Kruys A."/>
            <person name="Hutchinson M.I."/>
            <person name="Powell A.J."/>
            <person name="Barry K."/>
            <person name="Miller A.N."/>
            <person name="Grigoriev I.V."/>
            <person name="Debuchy R."/>
            <person name="Gladieux P."/>
            <person name="Thoren M.H."/>
            <person name="Johannesson H."/>
        </authorList>
    </citation>
    <scope>NUCLEOTIDE SEQUENCE</scope>
    <source>
        <strain evidence="2">SMH4607-1</strain>
    </source>
</reference>
<gene>
    <name evidence="2" type="ORF">B0H67DRAFT_336731</name>
</gene>
<accession>A0AA40A349</accession>
<keyword evidence="3" id="KW-1185">Reference proteome</keyword>
<evidence type="ECO:0000313" key="2">
    <source>
        <dbReference type="EMBL" id="KAK0708313.1"/>
    </source>
</evidence>
<comment type="caution">
    <text evidence="2">The sequence shown here is derived from an EMBL/GenBank/DDBJ whole genome shotgun (WGS) entry which is preliminary data.</text>
</comment>
<dbReference type="Proteomes" id="UP001172102">
    <property type="component" value="Unassembled WGS sequence"/>
</dbReference>
<dbReference type="EMBL" id="JAUKUA010000006">
    <property type="protein sequence ID" value="KAK0708313.1"/>
    <property type="molecule type" value="Genomic_DNA"/>
</dbReference>
<keyword evidence="1" id="KW-1133">Transmembrane helix</keyword>
<protein>
    <submittedName>
        <fullName evidence="2">Uncharacterized protein</fullName>
    </submittedName>
</protein>